<feature type="transmembrane region" description="Helical" evidence="1">
    <location>
        <begin position="20"/>
        <end position="40"/>
    </location>
</feature>
<evidence type="ECO:0000313" key="3">
    <source>
        <dbReference type="Proteomes" id="UP001158050"/>
    </source>
</evidence>
<evidence type="ECO:0000256" key="1">
    <source>
        <dbReference type="SAM" id="Phobius"/>
    </source>
</evidence>
<accession>A0ABY1R2Z0</accession>
<gene>
    <name evidence="2" type="ORF">SAMN05421679_104256</name>
</gene>
<comment type="caution">
    <text evidence="2">The sequence shown here is derived from an EMBL/GenBank/DDBJ whole genome shotgun (WGS) entry which is preliminary data.</text>
</comment>
<protein>
    <submittedName>
        <fullName evidence="2">Uncharacterized protein</fullName>
    </submittedName>
</protein>
<name>A0ABY1R2Z0_9FLAO</name>
<evidence type="ECO:0000313" key="2">
    <source>
        <dbReference type="EMBL" id="SMP93042.1"/>
    </source>
</evidence>
<keyword evidence="1" id="KW-0472">Membrane</keyword>
<keyword evidence="3" id="KW-1185">Reference proteome</keyword>
<dbReference type="Proteomes" id="UP001158050">
    <property type="component" value="Unassembled WGS sequence"/>
</dbReference>
<organism evidence="2 3">
    <name type="scientific">Epilithonimonas pallida</name>
    <dbReference type="NCBI Taxonomy" id="373671"/>
    <lineage>
        <taxon>Bacteria</taxon>
        <taxon>Pseudomonadati</taxon>
        <taxon>Bacteroidota</taxon>
        <taxon>Flavobacteriia</taxon>
        <taxon>Flavobacteriales</taxon>
        <taxon>Weeksellaceae</taxon>
        <taxon>Chryseobacterium group</taxon>
        <taxon>Epilithonimonas</taxon>
    </lineage>
</organism>
<keyword evidence="1" id="KW-0812">Transmembrane</keyword>
<sequence>MSRHFDELCVPNLILNCKLAPIATASFFVIAIADLFNRLLHFVRNDKKDIVESGKQLLKKRDIGRPTSLYI</sequence>
<reference evidence="2 3" key="1">
    <citation type="submission" date="2017-05" db="EMBL/GenBank/DDBJ databases">
        <authorList>
            <person name="Varghese N."/>
            <person name="Submissions S."/>
        </authorList>
    </citation>
    <scope>NUCLEOTIDE SEQUENCE [LARGE SCALE GENOMIC DNA]</scope>
    <source>
        <strain evidence="2 3">DSM 18015</strain>
    </source>
</reference>
<keyword evidence="1" id="KW-1133">Transmembrane helix</keyword>
<proteinExistence type="predicted"/>
<dbReference type="EMBL" id="FXUO01000004">
    <property type="protein sequence ID" value="SMP93042.1"/>
    <property type="molecule type" value="Genomic_DNA"/>
</dbReference>